<organism evidence="1 2">
    <name type="scientific">Aspergillus pseudoviridinutans</name>
    <dbReference type="NCBI Taxonomy" id="1517512"/>
    <lineage>
        <taxon>Eukaryota</taxon>
        <taxon>Fungi</taxon>
        <taxon>Dikarya</taxon>
        <taxon>Ascomycota</taxon>
        <taxon>Pezizomycotina</taxon>
        <taxon>Eurotiomycetes</taxon>
        <taxon>Eurotiomycetidae</taxon>
        <taxon>Eurotiales</taxon>
        <taxon>Aspergillaceae</taxon>
        <taxon>Aspergillus</taxon>
        <taxon>Aspergillus subgen. Fumigati</taxon>
    </lineage>
</organism>
<dbReference type="OrthoDB" id="336240at2759"/>
<accession>A0A9P3B8E2</accession>
<name>A0A9P3B8E2_9EURO</name>
<dbReference type="EMBL" id="BHVY01000002">
    <property type="protein sequence ID" value="GIJ84598.1"/>
    <property type="molecule type" value="Genomic_DNA"/>
</dbReference>
<evidence type="ECO:0000313" key="2">
    <source>
        <dbReference type="Proteomes" id="UP001043456"/>
    </source>
</evidence>
<sequence length="69" mass="8330">MSPETREHAYVEWYYVKLISKGTLPDRTDMKLPNNSPTNIHLESPYGHIWFEWPFNMAKTMNWERCLRA</sequence>
<reference evidence="1 2" key="1">
    <citation type="submission" date="2018-10" db="EMBL/GenBank/DDBJ databases">
        <title>Pan-genome distribution and transcriptional activeness of fungal secondary metabolism genes in Aspergillus section Fumigati.</title>
        <authorList>
            <person name="Takahashi H."/>
            <person name="Umemura M."/>
            <person name="Ninomiya A."/>
            <person name="Kusuya Y."/>
            <person name="Urayama S."/>
            <person name="Shimizu M."/>
            <person name="Watanabe A."/>
            <person name="Kamei K."/>
            <person name="Yaguchi T."/>
            <person name="Hagiwara D."/>
        </authorList>
    </citation>
    <scope>NUCLEOTIDE SEQUENCE [LARGE SCALE GENOMIC DNA]</scope>
    <source>
        <strain evidence="1 2">IFM 55266</strain>
    </source>
</reference>
<dbReference type="Proteomes" id="UP001043456">
    <property type="component" value="Unassembled WGS sequence"/>
</dbReference>
<dbReference type="AlphaFoldDB" id="A0A9P3B8E2"/>
<gene>
    <name evidence="1" type="ORF">Asppvi_003445</name>
</gene>
<dbReference type="GeneID" id="67002057"/>
<dbReference type="RefSeq" id="XP_043155345.1">
    <property type="nucleotide sequence ID" value="XM_043299410.1"/>
</dbReference>
<evidence type="ECO:0000313" key="1">
    <source>
        <dbReference type="EMBL" id="GIJ84598.1"/>
    </source>
</evidence>
<comment type="caution">
    <text evidence="1">The sequence shown here is derived from an EMBL/GenBank/DDBJ whole genome shotgun (WGS) entry which is preliminary data.</text>
</comment>
<keyword evidence="2" id="KW-1185">Reference proteome</keyword>
<proteinExistence type="predicted"/>
<protein>
    <submittedName>
        <fullName evidence="1">Uncharacterized protein</fullName>
    </submittedName>
</protein>